<dbReference type="SUPFAM" id="SSF51735">
    <property type="entry name" value="NAD(P)-binding Rossmann-fold domains"/>
    <property type="match status" value="1"/>
</dbReference>
<dbReference type="InterPro" id="IPR051783">
    <property type="entry name" value="NAD(P)-dependent_oxidoreduct"/>
</dbReference>
<feature type="domain" description="NAD-dependent epimerase/dehydratase" evidence="1">
    <location>
        <begin position="64"/>
        <end position="281"/>
    </location>
</feature>
<dbReference type="Proteomes" id="UP000315235">
    <property type="component" value="Unassembled WGS sequence"/>
</dbReference>
<dbReference type="GO" id="GO:0004029">
    <property type="term" value="F:aldehyde dehydrogenase (NAD+) activity"/>
    <property type="evidence" value="ECO:0007669"/>
    <property type="project" value="TreeGrafter"/>
</dbReference>
<evidence type="ECO:0000259" key="1">
    <source>
        <dbReference type="Pfam" id="PF01370"/>
    </source>
</evidence>
<sequence length="370" mass="40298">MRKRVLEVETSCIIRPLNQSIPATRHRSEEATPDALCRLMPMSSSMQRMHNLKQPLPRPSTLSIAGASGFIGSHLLARLAGRDDCRVRVLTRQPGHRFPAGCEVIQGDLADGAGLDGFLAGSDLLINLAWPADTPDLDTHRRLATGLAEACLAAGIGRVLHVSTATVVGRTTQRRVNERTPCDPANPYERSKLAVEEALRAALDGRLDYAMLRPTAVFGPGSLNLRTLAATLTQAPAWRRQALRFLHGRRRMHLVPVEDVVDALLFLAFSPEPLDGETYLISADRHPANHYQAVDALLGDALGVGDRAASAYLPGALLSLALRLRGRSQSDPYLHFDAAKLAARGFVGERDFAAAVRAYGEWYRDAEVRA</sequence>
<name>A0A553GWB3_9PSED</name>
<gene>
    <name evidence="2" type="ORF">FM069_15325</name>
</gene>
<dbReference type="OrthoDB" id="9776313at2"/>
<dbReference type="InterPro" id="IPR001509">
    <property type="entry name" value="Epimerase_deHydtase"/>
</dbReference>
<reference evidence="2 3" key="1">
    <citation type="submission" date="2019-07" db="EMBL/GenBank/DDBJ databases">
        <title>Pseudomonas mangiferae sp. nov., isolated from bark of mango tree in Thailand.</title>
        <authorList>
            <person name="Srisuk N."/>
            <person name="Anurat P."/>
        </authorList>
    </citation>
    <scope>NUCLEOTIDE SEQUENCE [LARGE SCALE GENOMIC DNA]</scope>
    <source>
        <strain evidence="2 3">DMKU_BBB3-04</strain>
    </source>
</reference>
<dbReference type="AlphaFoldDB" id="A0A553GWB3"/>
<dbReference type="Gene3D" id="3.40.50.720">
    <property type="entry name" value="NAD(P)-binding Rossmann-like Domain"/>
    <property type="match status" value="1"/>
</dbReference>
<accession>A0A553GWB3</accession>
<organism evidence="2 3">
    <name type="scientific">Pseudomonas mangiferae</name>
    <dbReference type="NCBI Taxonomy" id="2593654"/>
    <lineage>
        <taxon>Bacteria</taxon>
        <taxon>Pseudomonadati</taxon>
        <taxon>Pseudomonadota</taxon>
        <taxon>Gammaproteobacteria</taxon>
        <taxon>Pseudomonadales</taxon>
        <taxon>Pseudomonadaceae</taxon>
        <taxon>Pseudomonas</taxon>
    </lineage>
</organism>
<comment type="caution">
    <text evidence="2">The sequence shown here is derived from an EMBL/GenBank/DDBJ whole genome shotgun (WGS) entry which is preliminary data.</text>
</comment>
<dbReference type="Pfam" id="PF01370">
    <property type="entry name" value="Epimerase"/>
    <property type="match status" value="1"/>
</dbReference>
<evidence type="ECO:0000313" key="3">
    <source>
        <dbReference type="Proteomes" id="UP000315235"/>
    </source>
</evidence>
<proteinExistence type="predicted"/>
<dbReference type="InterPro" id="IPR036291">
    <property type="entry name" value="NAD(P)-bd_dom_sf"/>
</dbReference>
<protein>
    <submittedName>
        <fullName evidence="2">NAD-dependent epimerase/dehydratase family protein</fullName>
    </submittedName>
</protein>
<dbReference type="PANTHER" id="PTHR48079">
    <property type="entry name" value="PROTEIN YEEZ"/>
    <property type="match status" value="1"/>
</dbReference>
<dbReference type="EMBL" id="VJOY01000011">
    <property type="protein sequence ID" value="TRX73782.1"/>
    <property type="molecule type" value="Genomic_DNA"/>
</dbReference>
<evidence type="ECO:0000313" key="2">
    <source>
        <dbReference type="EMBL" id="TRX73782.1"/>
    </source>
</evidence>
<keyword evidence="3" id="KW-1185">Reference proteome</keyword>
<dbReference type="PANTHER" id="PTHR48079:SF6">
    <property type="entry name" value="NAD(P)-BINDING DOMAIN-CONTAINING PROTEIN-RELATED"/>
    <property type="match status" value="1"/>
</dbReference>
<dbReference type="GO" id="GO:0005737">
    <property type="term" value="C:cytoplasm"/>
    <property type="evidence" value="ECO:0007669"/>
    <property type="project" value="TreeGrafter"/>
</dbReference>